<gene>
    <name evidence="1" type="ORF">D7X96_01965</name>
</gene>
<name>A0A3A8R3U5_9BACT</name>
<organism evidence="1 2">
    <name type="scientific">Corallococcus interemptor</name>
    <dbReference type="NCBI Taxonomy" id="2316720"/>
    <lineage>
        <taxon>Bacteria</taxon>
        <taxon>Pseudomonadati</taxon>
        <taxon>Myxococcota</taxon>
        <taxon>Myxococcia</taxon>
        <taxon>Myxococcales</taxon>
        <taxon>Cystobacterineae</taxon>
        <taxon>Myxococcaceae</taxon>
        <taxon>Corallococcus</taxon>
    </lineage>
</organism>
<proteinExistence type="predicted"/>
<dbReference type="EMBL" id="RAWM01000003">
    <property type="protein sequence ID" value="RKH73485.1"/>
    <property type="molecule type" value="Genomic_DNA"/>
</dbReference>
<evidence type="ECO:0000313" key="1">
    <source>
        <dbReference type="EMBL" id="RKH73485.1"/>
    </source>
</evidence>
<comment type="caution">
    <text evidence="1">The sequence shown here is derived from an EMBL/GenBank/DDBJ whole genome shotgun (WGS) entry which is preliminary data.</text>
</comment>
<dbReference type="Proteomes" id="UP000282656">
    <property type="component" value="Unassembled WGS sequence"/>
</dbReference>
<dbReference type="PROSITE" id="PS51257">
    <property type="entry name" value="PROKAR_LIPOPROTEIN"/>
    <property type="match status" value="1"/>
</dbReference>
<evidence type="ECO:0000313" key="2">
    <source>
        <dbReference type="Proteomes" id="UP000282656"/>
    </source>
</evidence>
<protein>
    <submittedName>
        <fullName evidence="1">Uncharacterized protein</fullName>
    </submittedName>
</protein>
<dbReference type="AlphaFoldDB" id="A0A3A8R3U5"/>
<sequence length="312" mass="33842">MIPRWRTGGRLLLLTGWLTACSEPEPTPTPDAGPGEITDACNSREEALTLSECVLPLDNTPRQAYVSALYDSDWYRVEAVAPVTQPSIMRVRAGYAVPQTPVNLTLEANVPFTASRPTSRVNRHDPAQAPSFVEMLIPYVEDANFRLLTVRDDATAFDTQSQYTVQAELIADPDGHEPNNLPPSPTPIPLVATEQGTSGTITGVLATEGDVDVFGFQVPATAKSISVQLKAEAFTPALPFRFSYFLLDPSGGIVERKAALDPAAATDLGSTTTVSSEGRWQVWVQPAKALDQDFAMPGDLRSRYTLEVRLQP</sequence>
<keyword evidence="2" id="KW-1185">Reference proteome</keyword>
<reference evidence="2" key="1">
    <citation type="submission" date="2018-09" db="EMBL/GenBank/DDBJ databases">
        <authorList>
            <person name="Livingstone P.G."/>
            <person name="Whitworth D.E."/>
        </authorList>
    </citation>
    <scope>NUCLEOTIDE SEQUENCE [LARGE SCALE GENOMIC DNA]</scope>
    <source>
        <strain evidence="2">AB047A</strain>
    </source>
</reference>
<dbReference type="Gene3D" id="2.60.120.380">
    <property type="match status" value="1"/>
</dbReference>
<accession>A0A3A8R3U5</accession>